<sequence>MTPQRIQRRRTAGWRKPPGAVIVDRTSRWGNPARLERQETNLWRVVVEDQGAMVGLGHDLTEGQAREVATTYYRGHLARRPELAEQARQLLAGRDLACPCSPGAMCHGDVLLEIANPKERTR</sequence>
<organism evidence="2 3">
    <name type="scientific">Streptosporangium saharense</name>
    <dbReference type="NCBI Taxonomy" id="1706840"/>
    <lineage>
        <taxon>Bacteria</taxon>
        <taxon>Bacillati</taxon>
        <taxon>Actinomycetota</taxon>
        <taxon>Actinomycetes</taxon>
        <taxon>Streptosporangiales</taxon>
        <taxon>Streptosporangiaceae</taxon>
        <taxon>Streptosporangium</taxon>
    </lineage>
</organism>
<proteinExistence type="predicted"/>
<name>A0A7W7QWA9_9ACTN</name>
<evidence type="ECO:0000313" key="2">
    <source>
        <dbReference type="EMBL" id="MBB4920958.1"/>
    </source>
</evidence>
<dbReference type="EMBL" id="JACHJP010000021">
    <property type="protein sequence ID" value="MBB4920958.1"/>
    <property type="molecule type" value="Genomic_DNA"/>
</dbReference>
<dbReference type="InterPro" id="IPR025475">
    <property type="entry name" value="DUF4326"/>
</dbReference>
<accession>A0A7W7QWA9</accession>
<reference evidence="2 3" key="1">
    <citation type="submission" date="2020-08" db="EMBL/GenBank/DDBJ databases">
        <title>Genomic Encyclopedia of Type Strains, Phase III (KMG-III): the genomes of soil and plant-associated and newly described type strains.</title>
        <authorList>
            <person name="Whitman W."/>
        </authorList>
    </citation>
    <scope>NUCLEOTIDE SEQUENCE [LARGE SCALE GENOMIC DNA]</scope>
    <source>
        <strain evidence="2 3">CECT 8840</strain>
    </source>
</reference>
<gene>
    <name evidence="2" type="ORF">FHS44_008111</name>
</gene>
<feature type="domain" description="DUF4326" evidence="1">
    <location>
        <begin position="10"/>
        <end position="113"/>
    </location>
</feature>
<protein>
    <recommendedName>
        <fullName evidence="1">DUF4326 domain-containing protein</fullName>
    </recommendedName>
</protein>
<dbReference type="Proteomes" id="UP000552644">
    <property type="component" value="Unassembled WGS sequence"/>
</dbReference>
<comment type="caution">
    <text evidence="2">The sequence shown here is derived from an EMBL/GenBank/DDBJ whole genome shotgun (WGS) entry which is preliminary data.</text>
</comment>
<evidence type="ECO:0000259" key="1">
    <source>
        <dbReference type="Pfam" id="PF14216"/>
    </source>
</evidence>
<keyword evidence="3" id="KW-1185">Reference proteome</keyword>
<evidence type="ECO:0000313" key="3">
    <source>
        <dbReference type="Proteomes" id="UP000552644"/>
    </source>
</evidence>
<dbReference type="AlphaFoldDB" id="A0A7W7QWA9"/>
<dbReference type="RefSeq" id="WP_221461857.1">
    <property type="nucleotide sequence ID" value="NZ_JACHJP010000021.1"/>
</dbReference>
<dbReference type="Pfam" id="PF14216">
    <property type="entry name" value="DUF4326"/>
    <property type="match status" value="1"/>
</dbReference>